<accession>A0ABW1KT26</accession>
<dbReference type="InterPro" id="IPR012338">
    <property type="entry name" value="Beta-lactam/transpept-like"/>
</dbReference>
<dbReference type="PANTHER" id="PTHR43319">
    <property type="entry name" value="BETA-LACTAMASE-RELATED"/>
    <property type="match status" value="1"/>
</dbReference>
<comment type="caution">
    <text evidence="2">The sequence shown here is derived from an EMBL/GenBank/DDBJ whole genome shotgun (WGS) entry which is preliminary data.</text>
</comment>
<dbReference type="Gene3D" id="3.40.710.10">
    <property type="entry name" value="DD-peptidase/beta-lactamase superfamily"/>
    <property type="match status" value="1"/>
</dbReference>
<dbReference type="GO" id="GO:0016787">
    <property type="term" value="F:hydrolase activity"/>
    <property type="evidence" value="ECO:0007669"/>
    <property type="project" value="UniProtKB-KW"/>
</dbReference>
<dbReference type="RefSeq" id="WP_379879414.1">
    <property type="nucleotide sequence ID" value="NZ_JBHPON010000001.1"/>
</dbReference>
<keyword evidence="3" id="KW-1185">Reference proteome</keyword>
<keyword evidence="2" id="KW-0378">Hydrolase</keyword>
<dbReference type="PANTHER" id="PTHR43319:SF3">
    <property type="entry name" value="BETA-LACTAMASE-RELATED DOMAIN-CONTAINING PROTEIN"/>
    <property type="match status" value="1"/>
</dbReference>
<dbReference type="SUPFAM" id="SSF56601">
    <property type="entry name" value="beta-lactamase/transpeptidase-like"/>
    <property type="match status" value="1"/>
</dbReference>
<gene>
    <name evidence="2" type="ORF">ACFMB1_06870</name>
</gene>
<feature type="domain" description="Beta-lactamase-related" evidence="1">
    <location>
        <begin position="27"/>
        <end position="373"/>
    </location>
</feature>
<dbReference type="EMBL" id="JBHPON010000001">
    <property type="protein sequence ID" value="MFC6035260.1"/>
    <property type="molecule type" value="Genomic_DNA"/>
</dbReference>
<organism evidence="2 3">
    <name type="scientific">Hyphococcus aureus</name>
    <dbReference type="NCBI Taxonomy" id="2666033"/>
    <lineage>
        <taxon>Bacteria</taxon>
        <taxon>Pseudomonadati</taxon>
        <taxon>Pseudomonadota</taxon>
        <taxon>Alphaproteobacteria</taxon>
        <taxon>Parvularculales</taxon>
        <taxon>Parvularculaceae</taxon>
        <taxon>Hyphococcus</taxon>
    </lineage>
</organism>
<dbReference type="InterPro" id="IPR052907">
    <property type="entry name" value="Beta-lactamase/esterase"/>
</dbReference>
<proteinExistence type="predicted"/>
<evidence type="ECO:0000259" key="1">
    <source>
        <dbReference type="Pfam" id="PF00144"/>
    </source>
</evidence>
<name>A0ABW1KT26_9PROT</name>
<evidence type="ECO:0000313" key="3">
    <source>
        <dbReference type="Proteomes" id="UP001596116"/>
    </source>
</evidence>
<dbReference type="Pfam" id="PF00144">
    <property type="entry name" value="Beta-lactamase"/>
    <property type="match status" value="1"/>
</dbReference>
<dbReference type="InterPro" id="IPR001466">
    <property type="entry name" value="Beta-lactam-related"/>
</dbReference>
<sequence>MPAWSDARVAGSAGVIAPGFEGVGEAFAQNFDEGLELGASFAVVKNGETVINIRGGYSDRAKETHWDETTIACIYSSGKAVLSFLMARAVFDGLLDYDAPVARYWPEFGAAGKENITVAEALSHQAGLCGFPDEMPPETWLDWDAICGKLAAMAPLWPPGTANGYHPQTVGFIAGELLRRVTGKSVGALIEELSAAHDLNLFCGMNEKDGARAAYMPKPPKAPDLGPMNEFKQYAFLKPWSAPAKVSREDWMAAEMPASNMHADALSLAKIVHPLANKGCDISGAEVLSENAIERALVERSRGDDLVLPFHLSWAAGLMRNINRHFGPNENAFGHAGFGGSCVIVDPQNNLTAAYVMNKMSPYLVGDPRAVRLLDAVYASL</sequence>
<dbReference type="Proteomes" id="UP001596116">
    <property type="component" value="Unassembled WGS sequence"/>
</dbReference>
<reference evidence="2 3" key="1">
    <citation type="submission" date="2024-09" db="EMBL/GenBank/DDBJ databases">
        <authorList>
            <person name="Zhang Z.-H."/>
        </authorList>
    </citation>
    <scope>NUCLEOTIDE SEQUENCE [LARGE SCALE GENOMIC DNA]</scope>
    <source>
        <strain evidence="2 3">HHTR114</strain>
    </source>
</reference>
<protein>
    <submittedName>
        <fullName evidence="2">Serine hydrolase domain-containing protein</fullName>
    </submittedName>
</protein>
<evidence type="ECO:0000313" key="2">
    <source>
        <dbReference type="EMBL" id="MFC6035260.1"/>
    </source>
</evidence>